<dbReference type="Pfam" id="PF02720">
    <property type="entry name" value="DUF222"/>
    <property type="match status" value="1"/>
</dbReference>
<feature type="region of interest" description="Disordered" evidence="1">
    <location>
        <begin position="342"/>
        <end position="429"/>
    </location>
</feature>
<reference evidence="3 4" key="1">
    <citation type="submission" date="2020-08" db="EMBL/GenBank/DDBJ databases">
        <title>A Genomic Blueprint of the Chicken Gut Microbiome.</title>
        <authorList>
            <person name="Gilroy R."/>
            <person name="Ravi A."/>
            <person name="Getino M."/>
            <person name="Pursley I."/>
            <person name="Horton D.L."/>
            <person name="Alikhan N.-F."/>
            <person name="Baker D."/>
            <person name="Gharbi K."/>
            <person name="Hall N."/>
            <person name="Watson M."/>
            <person name="Adriaenssens E.M."/>
            <person name="Foster-Nyarko E."/>
            <person name="Jarju S."/>
            <person name="Secka A."/>
            <person name="Antonio M."/>
            <person name="Oren A."/>
            <person name="Chaudhuri R."/>
            <person name="La Ragione R.M."/>
            <person name="Hildebrand F."/>
            <person name="Pallen M.J."/>
        </authorList>
    </citation>
    <scope>NUCLEOTIDE SEQUENCE [LARGE SCALE GENOMIC DNA]</scope>
    <source>
        <strain evidence="3 4">Sa1BUA1</strain>
    </source>
</reference>
<dbReference type="Gene3D" id="1.10.30.50">
    <property type="match status" value="1"/>
</dbReference>
<gene>
    <name evidence="3" type="ORF">H9624_01420</name>
</gene>
<comment type="caution">
    <text evidence="3">The sequence shown here is derived from an EMBL/GenBank/DDBJ whole genome shotgun (WGS) entry which is preliminary data.</text>
</comment>
<keyword evidence="4" id="KW-1185">Reference proteome</keyword>
<proteinExistence type="predicted"/>
<accession>A0ABR8YY31</accession>
<dbReference type="InterPro" id="IPR003615">
    <property type="entry name" value="HNH_nuc"/>
</dbReference>
<feature type="region of interest" description="Disordered" evidence="1">
    <location>
        <begin position="654"/>
        <end position="689"/>
    </location>
</feature>
<evidence type="ECO:0000256" key="1">
    <source>
        <dbReference type="SAM" id="MobiDB-lite"/>
    </source>
</evidence>
<sequence length="689" mass="72195">MNLEGDGTEPERQPDAIAPAPAEHLEEMLPGDWKPVPEAPTAPLPVPNAADELFGPTGSTSWPTDRLAELLPVEGALGDYLAPLPPGPRLGILLAAIDPAEVDEYSLVELAAAYKRMESYAAAHAAQVAAELAERPALNPDWPGTLRGRTRGECLAGHELAMRLKMSKVAATRMAASGRAFGNLLEATGEALEQGLIDYPRAQVIFTTLDGLPPEVALAAQWEVIETAPGRTLRQLKEDLEKAVISVDPEEADARHRAARQKRTVYHPRALPDGMASMTAVLPAADAVAVDLTLESAARAAKHAGDGRTIDQLRADAFSLMAYGALANGYIGVLPEQQLAPSAAAETDDGAGGAAEPTGAVADVPARRAADRPPGSEGPRVPADDSAPESEGPGLPAGAKAAPGAKRAGRGKGTEVPYGAAPPVPGQRLPGGRLPAVRLGTIGGLPVEVRLNVPLAVALPDLNAPARNALERDPEPVAELEGYGPIAPEVARALAAGGQWRRIVSDPVTGQVLDVGRTRYEPPAAMADLVRERDRTCIEPGCSTPARHCQLDHIHEWQDGGETSVWNLGPQCTRVHAVKSQGGFTVARASDGTYAWTTMTGHGYLRRTDGTVVTMPRETAAGLRRIGKEMRRTGRSVPAEVVDTVLAEVAAGSAVTGGWTPPPLPQRSLPECGDGEADQAWGADDEPPF</sequence>
<evidence type="ECO:0000313" key="3">
    <source>
        <dbReference type="EMBL" id="MBD8060979.1"/>
    </source>
</evidence>
<feature type="compositionally biased region" description="Acidic residues" evidence="1">
    <location>
        <begin position="673"/>
        <end position="689"/>
    </location>
</feature>
<name>A0ABR8YY31_9MICO</name>
<organism evidence="3 4">
    <name type="scientific">Oceanitalea stevensii</name>
    <dbReference type="NCBI Taxonomy" id="2763072"/>
    <lineage>
        <taxon>Bacteria</taxon>
        <taxon>Bacillati</taxon>
        <taxon>Actinomycetota</taxon>
        <taxon>Actinomycetes</taxon>
        <taxon>Micrococcales</taxon>
        <taxon>Bogoriellaceae</taxon>
        <taxon>Georgenia</taxon>
    </lineage>
</organism>
<dbReference type="CDD" id="cd00085">
    <property type="entry name" value="HNHc"/>
    <property type="match status" value="1"/>
</dbReference>
<dbReference type="RefSeq" id="WP_251838126.1">
    <property type="nucleotide sequence ID" value="NZ_JACSPO010000001.1"/>
</dbReference>
<feature type="region of interest" description="Disordered" evidence="1">
    <location>
        <begin position="1"/>
        <end position="24"/>
    </location>
</feature>
<dbReference type="EMBL" id="JACSPO010000001">
    <property type="protein sequence ID" value="MBD8060979.1"/>
    <property type="molecule type" value="Genomic_DNA"/>
</dbReference>
<protein>
    <submittedName>
        <fullName evidence="3">DUF222 domain-containing protein</fullName>
    </submittedName>
</protein>
<feature type="compositionally biased region" description="Low complexity" evidence="1">
    <location>
        <begin position="392"/>
        <end position="406"/>
    </location>
</feature>
<evidence type="ECO:0000259" key="2">
    <source>
        <dbReference type="Pfam" id="PF02720"/>
    </source>
</evidence>
<feature type="domain" description="DUF222" evidence="2">
    <location>
        <begin position="155"/>
        <end position="332"/>
    </location>
</feature>
<dbReference type="Proteomes" id="UP000661894">
    <property type="component" value="Unassembled WGS sequence"/>
</dbReference>
<feature type="compositionally biased region" description="Low complexity" evidence="1">
    <location>
        <begin position="354"/>
        <end position="364"/>
    </location>
</feature>
<evidence type="ECO:0000313" key="4">
    <source>
        <dbReference type="Proteomes" id="UP000661894"/>
    </source>
</evidence>
<dbReference type="InterPro" id="IPR003870">
    <property type="entry name" value="DUF222"/>
</dbReference>